<organism evidence="1 2">
    <name type="scientific">Marinobacter nauticus</name>
    <name type="common">Marinobacter hydrocarbonoclasticus</name>
    <name type="synonym">Marinobacter aquaeolei</name>
    <dbReference type="NCBI Taxonomy" id="2743"/>
    <lineage>
        <taxon>Bacteria</taxon>
        <taxon>Pseudomonadati</taxon>
        <taxon>Pseudomonadota</taxon>
        <taxon>Gammaproteobacteria</taxon>
        <taxon>Pseudomonadales</taxon>
        <taxon>Marinobacteraceae</taxon>
        <taxon>Marinobacter</taxon>
    </lineage>
</organism>
<comment type="caution">
    <text evidence="1">The sequence shown here is derived from an EMBL/GenBank/DDBJ whole genome shotgun (WGS) entry which is preliminary data.</text>
</comment>
<protein>
    <submittedName>
        <fullName evidence="1">Uncharacterized protein</fullName>
    </submittedName>
</protein>
<accession>A0A833NEG1</accession>
<dbReference type="Proteomes" id="UP000469950">
    <property type="component" value="Unassembled WGS sequence"/>
</dbReference>
<evidence type="ECO:0000313" key="2">
    <source>
        <dbReference type="Proteomes" id="UP000469950"/>
    </source>
</evidence>
<sequence length="37" mass="3889">MAVVGRSNAGASVHRKAKALSHHLNVRFATKATSDLS</sequence>
<dbReference type="AlphaFoldDB" id="A0A833NEG1"/>
<reference evidence="1 2" key="1">
    <citation type="submission" date="2019-10" db="EMBL/GenBank/DDBJ databases">
        <title>Draft genome sequence of Marinobacter hydrocarbonoclasticus NCT7M from the microbiome of the marine copepod.</title>
        <authorList>
            <person name="Nuttall R."/>
            <person name="Sharma G."/>
            <person name="Moisander P."/>
        </authorList>
    </citation>
    <scope>NUCLEOTIDE SEQUENCE [LARGE SCALE GENOMIC DNA]</scope>
    <source>
        <strain evidence="1 2">NCT7M</strain>
    </source>
</reference>
<gene>
    <name evidence="1" type="ORF">F6453_0835</name>
</gene>
<evidence type="ECO:0000313" key="1">
    <source>
        <dbReference type="EMBL" id="KAE8546594.1"/>
    </source>
</evidence>
<proteinExistence type="predicted"/>
<dbReference type="EMBL" id="WBMP01000003">
    <property type="protein sequence ID" value="KAE8546594.1"/>
    <property type="molecule type" value="Genomic_DNA"/>
</dbReference>
<name>A0A833NEG1_MARNT</name>